<keyword evidence="3" id="KW-0732">Signal</keyword>
<dbReference type="GO" id="GO:0004540">
    <property type="term" value="F:RNA nuclease activity"/>
    <property type="evidence" value="ECO:0007669"/>
    <property type="project" value="InterPro"/>
</dbReference>
<keyword evidence="1" id="KW-0540">Nuclease</keyword>
<accession>A0A0C3NRK3</accession>
<evidence type="ECO:0000313" key="5">
    <source>
        <dbReference type="Proteomes" id="UP000054217"/>
    </source>
</evidence>
<reference evidence="4 5" key="1">
    <citation type="submission" date="2014-04" db="EMBL/GenBank/DDBJ databases">
        <authorList>
            <consortium name="DOE Joint Genome Institute"/>
            <person name="Kuo A."/>
            <person name="Kohler A."/>
            <person name="Costa M.D."/>
            <person name="Nagy L.G."/>
            <person name="Floudas D."/>
            <person name="Copeland A."/>
            <person name="Barry K.W."/>
            <person name="Cichocki N."/>
            <person name="Veneault-Fourrey C."/>
            <person name="LaButti K."/>
            <person name="Lindquist E.A."/>
            <person name="Lipzen A."/>
            <person name="Lundell T."/>
            <person name="Morin E."/>
            <person name="Murat C."/>
            <person name="Sun H."/>
            <person name="Tunlid A."/>
            <person name="Henrissat B."/>
            <person name="Grigoriev I.V."/>
            <person name="Hibbett D.S."/>
            <person name="Martin F."/>
            <person name="Nordberg H.P."/>
            <person name="Cantor M.N."/>
            <person name="Hua S.X."/>
        </authorList>
    </citation>
    <scope>NUCLEOTIDE SEQUENCE [LARGE SCALE GENOMIC DNA]</scope>
    <source>
        <strain evidence="4 5">Marx 270</strain>
    </source>
</reference>
<evidence type="ECO:0000256" key="1">
    <source>
        <dbReference type="ARBA" id="ARBA00022722"/>
    </source>
</evidence>
<dbReference type="EMBL" id="KN832022">
    <property type="protein sequence ID" value="KIN97918.1"/>
    <property type="molecule type" value="Genomic_DNA"/>
</dbReference>
<keyword evidence="2" id="KW-0378">Hydrolase</keyword>
<dbReference type="AlphaFoldDB" id="A0A0C3NRK3"/>
<protein>
    <submittedName>
        <fullName evidence="4">Uncharacterized protein</fullName>
    </submittedName>
</protein>
<evidence type="ECO:0000256" key="3">
    <source>
        <dbReference type="SAM" id="SignalP"/>
    </source>
</evidence>
<reference evidence="5" key="2">
    <citation type="submission" date="2015-01" db="EMBL/GenBank/DDBJ databases">
        <title>Evolutionary Origins and Diversification of the Mycorrhizal Mutualists.</title>
        <authorList>
            <consortium name="DOE Joint Genome Institute"/>
            <consortium name="Mycorrhizal Genomics Consortium"/>
            <person name="Kohler A."/>
            <person name="Kuo A."/>
            <person name="Nagy L.G."/>
            <person name="Floudas D."/>
            <person name="Copeland A."/>
            <person name="Barry K.W."/>
            <person name="Cichocki N."/>
            <person name="Veneault-Fourrey C."/>
            <person name="LaButti K."/>
            <person name="Lindquist E.A."/>
            <person name="Lipzen A."/>
            <person name="Lundell T."/>
            <person name="Morin E."/>
            <person name="Murat C."/>
            <person name="Riley R."/>
            <person name="Ohm R."/>
            <person name="Sun H."/>
            <person name="Tunlid A."/>
            <person name="Henrissat B."/>
            <person name="Grigoriev I.V."/>
            <person name="Hibbett D.S."/>
            <person name="Martin F."/>
        </authorList>
    </citation>
    <scope>NUCLEOTIDE SEQUENCE [LARGE SCALE GENOMIC DNA]</scope>
    <source>
        <strain evidence="5">Marx 270</strain>
    </source>
</reference>
<dbReference type="HOGENOM" id="CLU_1768332_0_0_1"/>
<dbReference type="InParanoid" id="A0A0C3NRK3"/>
<name>A0A0C3NRK3_PISTI</name>
<feature type="signal peptide" evidence="3">
    <location>
        <begin position="1"/>
        <end position="19"/>
    </location>
</feature>
<proteinExistence type="predicted"/>
<dbReference type="SUPFAM" id="SSF53933">
    <property type="entry name" value="Microbial ribonucleases"/>
    <property type="match status" value="1"/>
</dbReference>
<keyword evidence="5" id="KW-1185">Reference proteome</keyword>
<organism evidence="4 5">
    <name type="scientific">Pisolithus tinctorius Marx 270</name>
    <dbReference type="NCBI Taxonomy" id="870435"/>
    <lineage>
        <taxon>Eukaryota</taxon>
        <taxon>Fungi</taxon>
        <taxon>Dikarya</taxon>
        <taxon>Basidiomycota</taxon>
        <taxon>Agaricomycotina</taxon>
        <taxon>Agaricomycetes</taxon>
        <taxon>Agaricomycetidae</taxon>
        <taxon>Boletales</taxon>
        <taxon>Sclerodermatineae</taxon>
        <taxon>Pisolithaceae</taxon>
        <taxon>Pisolithus</taxon>
    </lineage>
</organism>
<dbReference type="OrthoDB" id="4998592at2759"/>
<evidence type="ECO:0000256" key="2">
    <source>
        <dbReference type="ARBA" id="ARBA00022801"/>
    </source>
</evidence>
<feature type="chain" id="PRO_5002167529" evidence="3">
    <location>
        <begin position="20"/>
        <end position="152"/>
    </location>
</feature>
<dbReference type="GO" id="GO:0016787">
    <property type="term" value="F:hydrolase activity"/>
    <property type="evidence" value="ECO:0007669"/>
    <property type="project" value="UniProtKB-KW"/>
</dbReference>
<gene>
    <name evidence="4" type="ORF">M404DRAFT_1005769</name>
</gene>
<dbReference type="InterPro" id="IPR016191">
    <property type="entry name" value="Ribonuclease/ribotoxin"/>
</dbReference>
<dbReference type="GO" id="GO:0003723">
    <property type="term" value="F:RNA binding"/>
    <property type="evidence" value="ECO:0007669"/>
    <property type="project" value="InterPro"/>
</dbReference>
<sequence length="152" mass="17268">MRLTKTLVCLTLAIAPVLANPMAMRKNKEYSCKTHKGNYKIDEDKAKNNVHHAPLHPGRTGYPHRLHHYSAHGGEHHEQDYYHGLEFDNKKCNKKGARLLAFPLFEDGHLYPYDKEPKADPGLVRAVYTAPGKDFCGILHEGGERGLYEFCV</sequence>
<evidence type="ECO:0000313" key="4">
    <source>
        <dbReference type="EMBL" id="KIN97918.1"/>
    </source>
</evidence>
<dbReference type="Gene3D" id="3.10.450.30">
    <property type="entry name" value="Microbial ribonucleases"/>
    <property type="match status" value="1"/>
</dbReference>
<dbReference type="Proteomes" id="UP000054217">
    <property type="component" value="Unassembled WGS sequence"/>
</dbReference>